<gene>
    <name evidence="2" type="ORF">PtoMrB4_02050</name>
    <name evidence="3" type="ORF">R0G64_15145</name>
    <name evidence="1" type="ORF">WP8S17C03_02070</name>
</gene>
<sequence>MSEHDDSEEAFAEETLIQAVENQIEAGEPAAAKATFNKLTLVGYEREECLQMMALVLACAIQRLEADQPFDMAWYESALRALPDLPEEAQD</sequence>
<dbReference type="EMBL" id="AP022642">
    <property type="protein sequence ID" value="BCA26228.1"/>
    <property type="molecule type" value="Genomic_DNA"/>
</dbReference>
<dbReference type="RefSeq" id="WP_044400827.1">
    <property type="nucleotide sequence ID" value="NZ_AP022213.1"/>
</dbReference>
<dbReference type="Proteomes" id="UP001273935">
    <property type="component" value="Unassembled WGS sequence"/>
</dbReference>
<evidence type="ECO:0000313" key="2">
    <source>
        <dbReference type="EMBL" id="BCA26228.1"/>
    </source>
</evidence>
<accession>A0A1I0SHU5</accession>
<dbReference type="EMBL" id="JAWJUL010000054">
    <property type="protein sequence ID" value="MDV3440761.1"/>
    <property type="molecule type" value="Genomic_DNA"/>
</dbReference>
<evidence type="ECO:0000313" key="1">
    <source>
        <dbReference type="EMBL" id="BBT14158.1"/>
    </source>
</evidence>
<reference evidence="2 4" key="2">
    <citation type="journal article" date="2020" name="Microbiol. Resour. Announc.">
        <title>Complete genome sequence of Pseudomonas otitidis strain MrB4, isolated from Lake Biwa in Japan.</title>
        <authorList>
            <person name="Miyazaki K."/>
            <person name="Hase E."/>
            <person name="Maruya T."/>
        </authorList>
    </citation>
    <scope>NUCLEOTIDE SEQUENCE [LARGE SCALE GENOMIC DNA]</scope>
    <source>
        <strain evidence="2 4">MrB4</strain>
    </source>
</reference>
<name>A0A1I0SHU5_9GAMM</name>
<keyword evidence="6" id="KW-1185">Reference proteome</keyword>
<dbReference type="KEGG" id="poj:PtoMrB4_02050"/>
<dbReference type="STRING" id="319939.SAMN05216263_10190"/>
<dbReference type="AlphaFoldDB" id="A0A1I0SHU5"/>
<evidence type="ECO:0000313" key="6">
    <source>
        <dbReference type="Proteomes" id="UP001273935"/>
    </source>
</evidence>
<protein>
    <submittedName>
        <fullName evidence="2">Uncharacterized protein</fullName>
    </submittedName>
</protein>
<dbReference type="Proteomes" id="UP000515591">
    <property type="component" value="Chromosome"/>
</dbReference>
<reference evidence="3 6" key="3">
    <citation type="submission" date="2023-10" db="EMBL/GenBank/DDBJ databases">
        <title>Pseudomonas otitidis isolated from a paediatric patient with cystic fibrosis in Chile.</title>
        <authorList>
            <person name="Amsteins-Romero L."/>
            <person name="Opazo-Capurro A."/>
            <person name="Matus-Kohler M."/>
            <person name="Gonzalez-Rocha G."/>
        </authorList>
    </citation>
    <scope>NUCLEOTIDE SEQUENCE [LARGE SCALE GENOMIC DNA]</scope>
    <source>
        <strain evidence="3 6">P-714</strain>
    </source>
</reference>
<organism evidence="2 4">
    <name type="scientific">Metapseudomonas otitidis</name>
    <dbReference type="NCBI Taxonomy" id="319939"/>
    <lineage>
        <taxon>Bacteria</taxon>
        <taxon>Pseudomonadati</taxon>
        <taxon>Pseudomonadota</taxon>
        <taxon>Gammaproteobacteria</taxon>
        <taxon>Pseudomonadales</taxon>
        <taxon>Pseudomonadaceae</taxon>
        <taxon>Metapseudomonas</taxon>
    </lineage>
</organism>
<evidence type="ECO:0000313" key="5">
    <source>
        <dbReference type="Proteomes" id="UP000515591"/>
    </source>
</evidence>
<reference evidence="1 5" key="1">
    <citation type="submission" date="2019-12" db="EMBL/GenBank/DDBJ databases">
        <title>complete genome sequences of Pseudomonas otitidis str. WP8-S17-CRE-03 isolated from wastewater treatment plant effluent.</title>
        <authorList>
            <person name="Sekizuka T."/>
            <person name="Itokawa K."/>
            <person name="Yatsu K."/>
            <person name="Inamine Y."/>
            <person name="Kuroda M."/>
        </authorList>
    </citation>
    <scope>NUCLEOTIDE SEQUENCE [LARGE SCALE GENOMIC DNA]</scope>
    <source>
        <strain evidence="1 5">WP8-S17-CRE-03</strain>
    </source>
</reference>
<dbReference type="Proteomes" id="UP000501237">
    <property type="component" value="Chromosome"/>
</dbReference>
<evidence type="ECO:0000313" key="4">
    <source>
        <dbReference type="Proteomes" id="UP000501237"/>
    </source>
</evidence>
<evidence type="ECO:0000313" key="3">
    <source>
        <dbReference type="EMBL" id="MDV3440761.1"/>
    </source>
</evidence>
<proteinExistence type="predicted"/>
<dbReference type="EMBL" id="AP022213">
    <property type="protein sequence ID" value="BBT14158.1"/>
    <property type="molecule type" value="Genomic_DNA"/>
</dbReference>
<dbReference type="GeneID" id="57395414"/>